<keyword evidence="1" id="KW-0687">Ribonucleoprotein</keyword>
<dbReference type="PANTHER" id="PTHR13457:SF1">
    <property type="entry name" value="HEAT REPEAT-CONTAINING PROTEIN 1"/>
    <property type="match status" value="1"/>
</dbReference>
<evidence type="ECO:0000313" key="4">
    <source>
        <dbReference type="Proteomes" id="UP001434883"/>
    </source>
</evidence>
<sequence>MPALVSTLQVMAASHDVSPLLRYLLPHLVRSVFYSSSEEASLPPVPVFVYKQTSVLKLSVSELCVFMNKVKRENIFIILQLLLDVSAFCVSFEQQQSLGETFLKDAIAERLNDDVQEVVSAALRLLQVSWINPSLFHTCMIPCSLLMFLQMLLDVLDPEDVVSWLLALLHRAHLSTQKWMPVLMEAVRLLSDPRLGKGDAEFVQKTGWKLLPFLVITSAELGIAGSIARSSIFSQHPLTLRWAQELQDVMKKSAEPDFIGLANQRLVSTLTKNLTNMEHFSKRDAVEKLVLLVEQQQSFGLRGRASFLVLTQTLLLSLGALSETQQLLTAQRVYMLLERPLLDAIRRDDSMEVECPVSVPASFSEALVLYLSRCEQQPGERLDREFCSVLIALLREFISSLRCHDTLFKDEAWWNPEKMDTNTCCYLGLICRLFSIIIGGAAEGPMASSCRELMKELIQLDVKVGAVLQTRALYMGRALMEVQPASTLDKLAATDSPEHSGPPLPIVYRRRPAGGPKPCQRKGERSLMPSKLRSCAGSTVTLLVQTPNCRIFR</sequence>
<comment type="subcellular location">
    <subcellularLocation>
        <location evidence="1">Nucleus</location>
        <location evidence="1">Nucleolus</location>
    </subcellularLocation>
</comment>
<dbReference type="InterPro" id="IPR040191">
    <property type="entry name" value="UTP10"/>
</dbReference>
<proteinExistence type="inferred from homology"/>
<comment type="function">
    <text evidence="1">Involved in nucleolar processing of pre-18S ribosomal RNA.</text>
</comment>
<comment type="caution">
    <text evidence="3">The sequence shown here is derived from an EMBL/GenBank/DDBJ whole genome shotgun (WGS) entry which is preliminary data.</text>
</comment>
<keyword evidence="1" id="KW-0690">Ribosome biogenesis</keyword>
<dbReference type="EMBL" id="JAHRIN010075672">
    <property type="protein sequence ID" value="MEQ2217135.1"/>
    <property type="molecule type" value="Genomic_DNA"/>
</dbReference>
<evidence type="ECO:0000256" key="2">
    <source>
        <dbReference type="SAM" id="MobiDB-lite"/>
    </source>
</evidence>
<gene>
    <name evidence="3" type="ORF">XENOCAPTIV_022901</name>
</gene>
<organism evidence="3 4">
    <name type="scientific">Xenoophorus captivus</name>
    <dbReference type="NCBI Taxonomy" id="1517983"/>
    <lineage>
        <taxon>Eukaryota</taxon>
        <taxon>Metazoa</taxon>
        <taxon>Chordata</taxon>
        <taxon>Craniata</taxon>
        <taxon>Vertebrata</taxon>
        <taxon>Euteleostomi</taxon>
        <taxon>Actinopterygii</taxon>
        <taxon>Neopterygii</taxon>
        <taxon>Teleostei</taxon>
        <taxon>Neoteleostei</taxon>
        <taxon>Acanthomorphata</taxon>
        <taxon>Ovalentaria</taxon>
        <taxon>Atherinomorphae</taxon>
        <taxon>Cyprinodontiformes</taxon>
        <taxon>Goodeidae</taxon>
        <taxon>Xenoophorus</taxon>
    </lineage>
</organism>
<evidence type="ECO:0000313" key="3">
    <source>
        <dbReference type="EMBL" id="MEQ2217135.1"/>
    </source>
</evidence>
<feature type="region of interest" description="Disordered" evidence="2">
    <location>
        <begin position="492"/>
        <end position="524"/>
    </location>
</feature>
<reference evidence="3 4" key="1">
    <citation type="submission" date="2021-06" db="EMBL/GenBank/DDBJ databases">
        <authorList>
            <person name="Palmer J.M."/>
        </authorList>
    </citation>
    <scope>NUCLEOTIDE SEQUENCE [LARGE SCALE GENOMIC DNA]</scope>
    <source>
        <strain evidence="3 4">XC_2019</strain>
        <tissue evidence="3">Muscle</tissue>
    </source>
</reference>
<accession>A0ABV0S995</accession>
<evidence type="ECO:0000256" key="1">
    <source>
        <dbReference type="RuleBase" id="RU367065"/>
    </source>
</evidence>
<name>A0ABV0S995_9TELE</name>
<keyword evidence="4" id="KW-1185">Reference proteome</keyword>
<dbReference type="Proteomes" id="UP001434883">
    <property type="component" value="Unassembled WGS sequence"/>
</dbReference>
<protein>
    <recommendedName>
        <fullName evidence="1">HEAT repeat-containing protein 1</fullName>
    </recommendedName>
</protein>
<keyword evidence="1" id="KW-0698">rRNA processing</keyword>
<comment type="similarity">
    <text evidence="1">Belongs to the HEATR1/UTP10 family.</text>
</comment>
<keyword evidence="1" id="KW-0539">Nucleus</keyword>
<dbReference type="PANTHER" id="PTHR13457">
    <property type="entry name" value="BAP28"/>
    <property type="match status" value="1"/>
</dbReference>